<name>A0AA41UE49_9MICO</name>
<evidence type="ECO:0000313" key="11">
    <source>
        <dbReference type="Proteomes" id="UP001165341"/>
    </source>
</evidence>
<feature type="binding site" evidence="8">
    <location>
        <position position="40"/>
    </location>
    <ligand>
        <name>FMN</name>
        <dbReference type="ChEBI" id="CHEBI:58210"/>
        <note>ligand shared between dimeric partners</note>
    </ligand>
</feature>
<evidence type="ECO:0000313" key="10">
    <source>
        <dbReference type="EMBL" id="MCI4656660.1"/>
    </source>
</evidence>
<dbReference type="AlphaFoldDB" id="A0AA41UE49"/>
<dbReference type="SUPFAM" id="SSF55469">
    <property type="entry name" value="FMN-dependent nitroreductase-like"/>
    <property type="match status" value="1"/>
</dbReference>
<organism evidence="10 11">
    <name type="scientific">Cryobacterium zhongshanensis</name>
    <dbReference type="NCBI Taxonomy" id="2928153"/>
    <lineage>
        <taxon>Bacteria</taxon>
        <taxon>Bacillati</taxon>
        <taxon>Actinomycetota</taxon>
        <taxon>Actinomycetes</taxon>
        <taxon>Micrococcales</taxon>
        <taxon>Microbacteriaceae</taxon>
        <taxon>Cryobacterium</taxon>
    </lineage>
</organism>
<keyword evidence="5 7" id="KW-0560">Oxidoreductase</keyword>
<evidence type="ECO:0000256" key="1">
    <source>
        <dbReference type="ARBA" id="ARBA00007118"/>
    </source>
</evidence>
<feature type="binding site" description="in other chain" evidence="8">
    <location>
        <begin position="139"/>
        <end position="141"/>
    </location>
    <ligand>
        <name>FMN</name>
        <dbReference type="ChEBI" id="CHEBI:58210"/>
        <note>ligand shared between dimeric partners</note>
    </ligand>
</feature>
<reference evidence="10" key="1">
    <citation type="submission" date="2022-03" db="EMBL/GenBank/DDBJ databases">
        <title>Cryobacterium sp. nov. strain ZS14-85, isolated from Antarctic soil.</title>
        <authorList>
            <person name="Li J."/>
            <person name="Niu G."/>
        </authorList>
    </citation>
    <scope>NUCLEOTIDE SEQUENCE</scope>
    <source>
        <strain evidence="10">ZS14-85</strain>
    </source>
</reference>
<dbReference type="InterPro" id="IPR026021">
    <property type="entry name" value="YdjA-like"/>
</dbReference>
<sequence length="192" mass="20004">MSTPLEAIGGRRSLSAVTADAPTHEELLPLVAACARVADHGALRPWRLIEVRGDSRSRLGAAFAAASARLAAEAGAEPPSAAELAKLAGKPLRASLLIAVVASHRLSDKVEDWEQDVTAAGVGHALSLLLSHAGWGVMWRTGTFTRTPEVHRMHGLTDSEALLGWLYVGGVPAGAKPGTRLPIDPAAHLTAL</sequence>
<dbReference type="RefSeq" id="WP_243010765.1">
    <property type="nucleotide sequence ID" value="NZ_JALGAR010000001.1"/>
</dbReference>
<dbReference type="Gene3D" id="3.40.109.10">
    <property type="entry name" value="NADH Oxidase"/>
    <property type="match status" value="1"/>
</dbReference>
<evidence type="ECO:0000256" key="6">
    <source>
        <dbReference type="ARBA" id="ARBA00023027"/>
    </source>
</evidence>
<dbReference type="InterPro" id="IPR000415">
    <property type="entry name" value="Nitroreductase-like"/>
</dbReference>
<dbReference type="EC" id="1.-.-.-" evidence="7"/>
<dbReference type="EMBL" id="JALGAR010000001">
    <property type="protein sequence ID" value="MCI4656660.1"/>
    <property type="molecule type" value="Genomic_DNA"/>
</dbReference>
<accession>A0AA41UE49</accession>
<dbReference type="PANTHER" id="PTHR43821:SF1">
    <property type="entry name" value="NAD(P)H NITROREDUCTASE YDJA-RELATED"/>
    <property type="match status" value="1"/>
</dbReference>
<dbReference type="Pfam" id="PF00881">
    <property type="entry name" value="Nitroreductase"/>
    <property type="match status" value="1"/>
</dbReference>
<gene>
    <name evidence="10" type="ORF">MQH31_02380</name>
</gene>
<comment type="similarity">
    <text evidence="1 7">Belongs to the nitroreductase family.</text>
</comment>
<comment type="caution">
    <text evidence="10">The sequence shown here is derived from an EMBL/GenBank/DDBJ whole genome shotgun (WGS) entry which is preliminary data.</text>
</comment>
<keyword evidence="4 7" id="KW-0521">NADP</keyword>
<proteinExistence type="inferred from homology"/>
<evidence type="ECO:0000259" key="9">
    <source>
        <dbReference type="Pfam" id="PF00881"/>
    </source>
</evidence>
<dbReference type="PIRSF" id="PIRSF000232">
    <property type="entry name" value="YdjA"/>
    <property type="match status" value="1"/>
</dbReference>
<evidence type="ECO:0000256" key="5">
    <source>
        <dbReference type="ARBA" id="ARBA00023002"/>
    </source>
</evidence>
<evidence type="ECO:0000256" key="4">
    <source>
        <dbReference type="ARBA" id="ARBA00022857"/>
    </source>
</evidence>
<feature type="binding site" description="in other chain" evidence="8">
    <location>
        <begin position="11"/>
        <end position="13"/>
    </location>
    <ligand>
        <name>FMN</name>
        <dbReference type="ChEBI" id="CHEBI:58210"/>
        <note>ligand shared between dimeric partners</note>
    </ligand>
</feature>
<evidence type="ECO:0000256" key="8">
    <source>
        <dbReference type="PIRSR" id="PIRSR000232-1"/>
    </source>
</evidence>
<evidence type="ECO:0000256" key="2">
    <source>
        <dbReference type="ARBA" id="ARBA00022630"/>
    </source>
</evidence>
<dbReference type="InterPro" id="IPR029479">
    <property type="entry name" value="Nitroreductase"/>
</dbReference>
<feature type="domain" description="Nitroreductase" evidence="9">
    <location>
        <begin position="9"/>
        <end position="169"/>
    </location>
</feature>
<keyword evidence="2 7" id="KW-0285">Flavoprotein</keyword>
<evidence type="ECO:0000256" key="7">
    <source>
        <dbReference type="PIRNR" id="PIRNR000232"/>
    </source>
</evidence>
<dbReference type="Proteomes" id="UP001165341">
    <property type="component" value="Unassembled WGS sequence"/>
</dbReference>
<keyword evidence="3 7" id="KW-0288">FMN</keyword>
<evidence type="ECO:0000256" key="3">
    <source>
        <dbReference type="ARBA" id="ARBA00022643"/>
    </source>
</evidence>
<protein>
    <recommendedName>
        <fullName evidence="7">Putative NAD(P)H nitroreductase</fullName>
        <ecNumber evidence="7">1.-.-.-</ecNumber>
    </recommendedName>
</protein>
<dbReference type="InterPro" id="IPR052530">
    <property type="entry name" value="NAD(P)H_nitroreductase"/>
</dbReference>
<dbReference type="GO" id="GO:0016491">
    <property type="term" value="F:oxidoreductase activity"/>
    <property type="evidence" value="ECO:0007669"/>
    <property type="project" value="UniProtKB-UniRule"/>
</dbReference>
<dbReference type="PANTHER" id="PTHR43821">
    <property type="entry name" value="NAD(P)H NITROREDUCTASE YDJA-RELATED"/>
    <property type="match status" value="1"/>
</dbReference>
<keyword evidence="6 7" id="KW-0520">NAD</keyword>
<comment type="cofactor">
    <cofactor evidence="8">
        <name>FMN</name>
        <dbReference type="ChEBI" id="CHEBI:58210"/>
    </cofactor>
    <text evidence="8">Binds 1 FMN per subunit.</text>
</comment>
<keyword evidence="11" id="KW-1185">Reference proteome</keyword>
<feature type="binding site" evidence="8">
    <location>
        <position position="36"/>
    </location>
    <ligand>
        <name>FMN</name>
        <dbReference type="ChEBI" id="CHEBI:58210"/>
        <note>ligand shared between dimeric partners</note>
    </ligand>
</feature>